<dbReference type="Pfam" id="PF00528">
    <property type="entry name" value="BPD_transp_1"/>
    <property type="match status" value="1"/>
</dbReference>
<name>A0ABY6W4T2_9BURK</name>
<protein>
    <submittedName>
        <fullName evidence="11">ABC transporter permease</fullName>
    </submittedName>
</protein>
<evidence type="ECO:0000256" key="2">
    <source>
        <dbReference type="ARBA" id="ARBA00010072"/>
    </source>
</evidence>
<dbReference type="InterPro" id="IPR035906">
    <property type="entry name" value="MetI-like_sf"/>
</dbReference>
<comment type="similarity">
    <text evidence="2">Belongs to the binding-protein-dependent transport system permease family. HisMQ subfamily.</text>
</comment>
<keyword evidence="4" id="KW-1003">Cell membrane</keyword>
<dbReference type="PANTHER" id="PTHR30614">
    <property type="entry name" value="MEMBRANE COMPONENT OF AMINO ACID ABC TRANSPORTER"/>
    <property type="match status" value="1"/>
</dbReference>
<dbReference type="SUPFAM" id="SSF161098">
    <property type="entry name" value="MetI-like"/>
    <property type="match status" value="1"/>
</dbReference>
<comment type="caution">
    <text evidence="11">The sequence shown here is derived from an EMBL/GenBank/DDBJ whole genome shotgun (WGS) entry which is preliminary data.</text>
</comment>
<evidence type="ECO:0000313" key="11">
    <source>
        <dbReference type="EMBL" id="VVE26614.1"/>
    </source>
</evidence>
<comment type="subcellular location">
    <subcellularLocation>
        <location evidence="1">Cell inner membrane</location>
        <topology evidence="1">Multi-pass membrane protein</topology>
    </subcellularLocation>
    <subcellularLocation>
        <location evidence="9">Cell membrane</location>
        <topology evidence="9">Multi-pass membrane protein</topology>
    </subcellularLocation>
</comment>
<organism evidence="11 12">
    <name type="scientific">Pandoraea capi</name>
    <dbReference type="NCBI Taxonomy" id="2508286"/>
    <lineage>
        <taxon>Bacteria</taxon>
        <taxon>Pseudomonadati</taxon>
        <taxon>Pseudomonadota</taxon>
        <taxon>Betaproteobacteria</taxon>
        <taxon>Burkholderiales</taxon>
        <taxon>Burkholderiaceae</taxon>
        <taxon>Pandoraea</taxon>
    </lineage>
</organism>
<reference evidence="11 12" key="1">
    <citation type="submission" date="2019-08" db="EMBL/GenBank/DDBJ databases">
        <authorList>
            <person name="Peeters C."/>
        </authorList>
    </citation>
    <scope>NUCLEOTIDE SEQUENCE [LARGE SCALE GENOMIC DNA]</scope>
    <source>
        <strain evidence="11 12">LMG 20602</strain>
    </source>
</reference>
<evidence type="ECO:0000256" key="4">
    <source>
        <dbReference type="ARBA" id="ARBA00022475"/>
    </source>
</evidence>
<proteinExistence type="inferred from homology"/>
<feature type="transmembrane region" description="Helical" evidence="9">
    <location>
        <begin position="32"/>
        <end position="53"/>
    </location>
</feature>
<dbReference type="EMBL" id="CABPRV010000008">
    <property type="protein sequence ID" value="VVE26614.1"/>
    <property type="molecule type" value="Genomic_DNA"/>
</dbReference>
<gene>
    <name evidence="11" type="ORF">PCA20602_03426</name>
</gene>
<evidence type="ECO:0000313" key="12">
    <source>
        <dbReference type="Proteomes" id="UP000366065"/>
    </source>
</evidence>
<evidence type="ECO:0000256" key="7">
    <source>
        <dbReference type="ARBA" id="ARBA00022989"/>
    </source>
</evidence>
<dbReference type="Proteomes" id="UP000366065">
    <property type="component" value="Unassembled WGS sequence"/>
</dbReference>
<feature type="transmembrane region" description="Helical" evidence="9">
    <location>
        <begin position="198"/>
        <end position="221"/>
    </location>
</feature>
<evidence type="ECO:0000256" key="5">
    <source>
        <dbReference type="ARBA" id="ARBA00022692"/>
    </source>
</evidence>
<dbReference type="PANTHER" id="PTHR30614:SF0">
    <property type="entry name" value="L-CYSTINE TRANSPORT SYSTEM PERMEASE PROTEIN TCYL"/>
    <property type="match status" value="1"/>
</dbReference>
<keyword evidence="12" id="KW-1185">Reference proteome</keyword>
<keyword evidence="5 9" id="KW-0812">Transmembrane</keyword>
<dbReference type="InterPro" id="IPR010065">
    <property type="entry name" value="AA_ABC_transptr_permease_3TM"/>
</dbReference>
<dbReference type="RefSeq" id="WP_150722230.1">
    <property type="nucleotide sequence ID" value="NZ_CABPRV010000008.1"/>
</dbReference>
<dbReference type="NCBIfam" id="TIGR01726">
    <property type="entry name" value="HEQRo_perm_3TM"/>
    <property type="match status" value="1"/>
</dbReference>
<dbReference type="Gene3D" id="1.10.3720.10">
    <property type="entry name" value="MetI-like"/>
    <property type="match status" value="1"/>
</dbReference>
<dbReference type="InterPro" id="IPR000515">
    <property type="entry name" value="MetI-like"/>
</dbReference>
<keyword evidence="6" id="KW-0029">Amino-acid transport</keyword>
<dbReference type="InterPro" id="IPR043429">
    <property type="entry name" value="ArtM/GltK/GlnP/TcyL/YhdX-like"/>
</dbReference>
<evidence type="ECO:0000256" key="9">
    <source>
        <dbReference type="RuleBase" id="RU363032"/>
    </source>
</evidence>
<accession>A0ABY6W4T2</accession>
<keyword evidence="8 9" id="KW-0472">Membrane</keyword>
<feature type="domain" description="ABC transmembrane type-1" evidence="10">
    <location>
        <begin position="29"/>
        <end position="217"/>
    </location>
</feature>
<sequence>MNAAALAPTIVPDLLARCLGYLPQMLDGAVTTLWISAVAVVFGFFGGVFLYLVETSGGRVVSRVARIYISIVRGTPVLAQLLVCYFIPSALGLTWPGSIAAVIGLALNTAAYQSQILGAGFRAIPAGQIEAARTFNLTRSQTLWRIEVPQVAALTSPALVSEVIDVVKASAVVSVITVTDLTRVGQQLASATYRPLEVYSMAALGYLVITSLVSAAGAVWARRMARRT</sequence>
<keyword evidence="3 9" id="KW-0813">Transport</keyword>
<evidence type="ECO:0000256" key="6">
    <source>
        <dbReference type="ARBA" id="ARBA00022970"/>
    </source>
</evidence>
<evidence type="ECO:0000256" key="8">
    <source>
        <dbReference type="ARBA" id="ARBA00023136"/>
    </source>
</evidence>
<keyword evidence="7 9" id="KW-1133">Transmembrane helix</keyword>
<evidence type="ECO:0000256" key="3">
    <source>
        <dbReference type="ARBA" id="ARBA00022448"/>
    </source>
</evidence>
<dbReference type="PROSITE" id="PS50928">
    <property type="entry name" value="ABC_TM1"/>
    <property type="match status" value="1"/>
</dbReference>
<dbReference type="CDD" id="cd06261">
    <property type="entry name" value="TM_PBP2"/>
    <property type="match status" value="1"/>
</dbReference>
<evidence type="ECO:0000256" key="1">
    <source>
        <dbReference type="ARBA" id="ARBA00004429"/>
    </source>
</evidence>
<evidence type="ECO:0000259" key="10">
    <source>
        <dbReference type="PROSITE" id="PS50928"/>
    </source>
</evidence>